<dbReference type="EC" id="1.1.1.1" evidence="3"/>
<evidence type="ECO:0000313" key="10">
    <source>
        <dbReference type="Proteomes" id="UP001168823"/>
    </source>
</evidence>
<dbReference type="SUPFAM" id="SSF50129">
    <property type="entry name" value="GroES-like"/>
    <property type="match status" value="1"/>
</dbReference>
<dbReference type="CDD" id="cd08231">
    <property type="entry name" value="MDR_TM0436_like"/>
    <property type="match status" value="1"/>
</dbReference>
<dbReference type="Proteomes" id="UP001168823">
    <property type="component" value="Unassembled WGS sequence"/>
</dbReference>
<keyword evidence="5" id="KW-0862">Zinc</keyword>
<comment type="similarity">
    <text evidence="2">Belongs to the zinc-containing alcohol dehydrogenase family.</text>
</comment>
<dbReference type="PANTHER" id="PTHR42940">
    <property type="entry name" value="ALCOHOL DEHYDROGENASE 1-RELATED"/>
    <property type="match status" value="1"/>
</dbReference>
<reference evidence="9" key="1">
    <citation type="submission" date="2023-07" db="EMBL/GenBank/DDBJ databases">
        <title>Mycolicibacterium sp. nov., a novel bacterial species.</title>
        <authorList>
            <person name="Cao Y."/>
        </authorList>
    </citation>
    <scope>NUCLEOTIDE SEQUENCE</scope>
    <source>
        <strain evidence="9">KC 300</strain>
    </source>
</reference>
<dbReference type="InterPro" id="IPR013154">
    <property type="entry name" value="ADH-like_N"/>
</dbReference>
<evidence type="ECO:0000313" key="9">
    <source>
        <dbReference type="EMBL" id="MDO3637148.1"/>
    </source>
</evidence>
<evidence type="ECO:0000256" key="6">
    <source>
        <dbReference type="ARBA" id="ARBA00023002"/>
    </source>
</evidence>
<dbReference type="NCBIfam" id="TIGR03366">
    <property type="entry name" value="HpnZ_proposed"/>
    <property type="match status" value="1"/>
</dbReference>
<keyword evidence="10" id="KW-1185">Reference proteome</keyword>
<evidence type="ECO:0000256" key="3">
    <source>
        <dbReference type="ARBA" id="ARBA00013190"/>
    </source>
</evidence>
<evidence type="ECO:0000256" key="5">
    <source>
        <dbReference type="ARBA" id="ARBA00022833"/>
    </source>
</evidence>
<gene>
    <name evidence="9" type="ORF">Q2100_15465</name>
</gene>
<comment type="cofactor">
    <cofactor evidence="1">
        <name>Zn(2+)</name>
        <dbReference type="ChEBI" id="CHEBI:29105"/>
    </cofactor>
</comment>
<dbReference type="InterPro" id="IPR017743">
    <property type="entry name" value="ADH_phosphonate_catab-assoc"/>
</dbReference>
<accession>A0ABT8UH81</accession>
<evidence type="ECO:0000256" key="4">
    <source>
        <dbReference type="ARBA" id="ARBA00022723"/>
    </source>
</evidence>
<comment type="caution">
    <text evidence="9">The sequence shown here is derived from an EMBL/GenBank/DDBJ whole genome shotgun (WGS) entry which is preliminary data.</text>
</comment>
<protein>
    <recommendedName>
        <fullName evidence="3">alcohol dehydrogenase</fullName>
        <ecNumber evidence="3">1.1.1.1</ecNumber>
    </recommendedName>
</protein>
<evidence type="ECO:0000256" key="7">
    <source>
        <dbReference type="ARBA" id="ARBA00023027"/>
    </source>
</evidence>
<proteinExistence type="inferred from homology"/>
<dbReference type="SUPFAM" id="SSF51735">
    <property type="entry name" value="NAD(P)-binding Rossmann-fold domains"/>
    <property type="match status" value="1"/>
</dbReference>
<keyword evidence="4" id="KW-0479">Metal-binding</keyword>
<evidence type="ECO:0000259" key="8">
    <source>
        <dbReference type="Pfam" id="PF08240"/>
    </source>
</evidence>
<dbReference type="InterPro" id="IPR011032">
    <property type="entry name" value="GroES-like_sf"/>
</dbReference>
<dbReference type="Gene3D" id="3.90.180.10">
    <property type="entry name" value="Medium-chain alcohol dehydrogenases, catalytic domain"/>
    <property type="match status" value="1"/>
</dbReference>
<dbReference type="InterPro" id="IPR036291">
    <property type="entry name" value="NAD(P)-bd_dom_sf"/>
</dbReference>
<evidence type="ECO:0000256" key="1">
    <source>
        <dbReference type="ARBA" id="ARBA00001947"/>
    </source>
</evidence>
<organism evidence="9 10">
    <name type="scientific">Mycolicibacterium arseniciresistens</name>
    <dbReference type="NCBI Taxonomy" id="3062257"/>
    <lineage>
        <taxon>Bacteria</taxon>
        <taxon>Bacillati</taxon>
        <taxon>Actinomycetota</taxon>
        <taxon>Actinomycetes</taxon>
        <taxon>Mycobacteriales</taxon>
        <taxon>Mycobacteriaceae</taxon>
        <taxon>Mycolicibacterium</taxon>
    </lineage>
</organism>
<dbReference type="PANTHER" id="PTHR42940:SF3">
    <property type="entry name" value="ALCOHOL DEHYDROGENASE 1-RELATED"/>
    <property type="match status" value="1"/>
</dbReference>
<keyword evidence="6" id="KW-0560">Oxidoreductase</keyword>
<evidence type="ECO:0000256" key="2">
    <source>
        <dbReference type="ARBA" id="ARBA00008072"/>
    </source>
</evidence>
<feature type="domain" description="Alcohol dehydrogenase-like N-terminal" evidence="8">
    <location>
        <begin position="30"/>
        <end position="138"/>
    </location>
</feature>
<sequence>MDPVAPRVTRAAVWTADGIELRRVAVPDLGPGDTLVRVRLATVCGSDLHTVSGRRPGPCPSVLGHEAVGDVVAGPTAGRRVVWSVTVSCGRCARCAGGRTAKCTSVRKVGHESFDGDWPLSGGYADHIVLPAGATIVVVPESIPDRVAAPAACATATVMAALEAAGPLAGRRVLICGAGMLGVAASAACDEAGADVRVADIDPRRRELAGPFGGAPDAGGRIDVAIDFSGASAAVSAALGRLDVGGVLVLAGSVLPAPAVEVDPERVVRQWLTITGVHNYEPRHLEQAVRFLERTRGRYPWADVVADPVGLDRLSTVLTPAPPGILRASVAPRVGQ</sequence>
<name>A0ABT8UH81_9MYCO</name>
<dbReference type="Pfam" id="PF08240">
    <property type="entry name" value="ADH_N"/>
    <property type="match status" value="1"/>
</dbReference>
<dbReference type="RefSeq" id="WP_302914796.1">
    <property type="nucleotide sequence ID" value="NZ_JAUMSQ010000109.1"/>
</dbReference>
<dbReference type="EMBL" id="JAUMSQ010000109">
    <property type="protein sequence ID" value="MDO3637148.1"/>
    <property type="molecule type" value="Genomic_DNA"/>
</dbReference>
<keyword evidence="7" id="KW-0520">NAD</keyword>